<feature type="transmembrane region" description="Helical" evidence="5">
    <location>
        <begin position="114"/>
        <end position="135"/>
    </location>
</feature>
<protein>
    <recommendedName>
        <fullName evidence="6">O-antigen ligase-related domain-containing protein</fullName>
    </recommendedName>
</protein>
<dbReference type="PANTHER" id="PTHR37422">
    <property type="entry name" value="TEICHURONIC ACID BIOSYNTHESIS PROTEIN TUAE"/>
    <property type="match status" value="1"/>
</dbReference>
<feature type="transmembrane region" description="Helical" evidence="5">
    <location>
        <begin position="147"/>
        <end position="170"/>
    </location>
</feature>
<evidence type="ECO:0000256" key="4">
    <source>
        <dbReference type="ARBA" id="ARBA00023136"/>
    </source>
</evidence>
<keyword evidence="8" id="KW-1185">Reference proteome</keyword>
<feature type="transmembrane region" description="Helical" evidence="5">
    <location>
        <begin position="382"/>
        <end position="406"/>
    </location>
</feature>
<reference evidence="7 8" key="1">
    <citation type="submission" date="2016-03" db="EMBL/GenBank/DDBJ databases">
        <authorList>
            <person name="Ploux O."/>
        </authorList>
    </citation>
    <scope>NUCLEOTIDE SEQUENCE [LARGE SCALE GENOMIC DNA]</scope>
    <source>
        <strain evidence="7 8">LPB0076</strain>
    </source>
</reference>
<evidence type="ECO:0000313" key="8">
    <source>
        <dbReference type="Proteomes" id="UP000093510"/>
    </source>
</evidence>
<dbReference type="EMBL" id="LVEP01000017">
    <property type="protein sequence ID" value="OCB77212.1"/>
    <property type="molecule type" value="Genomic_DNA"/>
</dbReference>
<dbReference type="Proteomes" id="UP000093510">
    <property type="component" value="Unassembled WGS sequence"/>
</dbReference>
<dbReference type="AlphaFoldDB" id="A0A1B9E5H4"/>
<evidence type="ECO:0000313" key="7">
    <source>
        <dbReference type="EMBL" id="OCB77212.1"/>
    </source>
</evidence>
<dbReference type="GO" id="GO:0016020">
    <property type="term" value="C:membrane"/>
    <property type="evidence" value="ECO:0007669"/>
    <property type="project" value="UniProtKB-SubCell"/>
</dbReference>
<feature type="transmembrane region" description="Helical" evidence="5">
    <location>
        <begin position="250"/>
        <end position="267"/>
    </location>
</feature>
<evidence type="ECO:0000256" key="2">
    <source>
        <dbReference type="ARBA" id="ARBA00022692"/>
    </source>
</evidence>
<feature type="transmembrane region" description="Helical" evidence="5">
    <location>
        <begin position="75"/>
        <end position="94"/>
    </location>
</feature>
<evidence type="ECO:0000259" key="6">
    <source>
        <dbReference type="Pfam" id="PF04932"/>
    </source>
</evidence>
<comment type="subcellular location">
    <subcellularLocation>
        <location evidence="1">Membrane</location>
        <topology evidence="1">Multi-pass membrane protein</topology>
    </subcellularLocation>
</comment>
<feature type="transmembrane region" description="Helical" evidence="5">
    <location>
        <begin position="9"/>
        <end position="26"/>
    </location>
</feature>
<keyword evidence="4 5" id="KW-0472">Membrane</keyword>
<dbReference type="PANTHER" id="PTHR37422:SF13">
    <property type="entry name" value="LIPOPOLYSACCHARIDE BIOSYNTHESIS PROTEIN PA4999-RELATED"/>
    <property type="match status" value="1"/>
</dbReference>
<evidence type="ECO:0000256" key="3">
    <source>
        <dbReference type="ARBA" id="ARBA00022989"/>
    </source>
</evidence>
<dbReference type="InterPro" id="IPR007016">
    <property type="entry name" value="O-antigen_ligase-rel_domated"/>
</dbReference>
<dbReference type="InterPro" id="IPR051533">
    <property type="entry name" value="WaaL-like"/>
</dbReference>
<evidence type="ECO:0000256" key="5">
    <source>
        <dbReference type="SAM" id="Phobius"/>
    </source>
</evidence>
<keyword evidence="3 5" id="KW-1133">Transmembrane helix</keyword>
<accession>A0A1B9E5H4</accession>
<feature type="transmembrane region" description="Helical" evidence="5">
    <location>
        <begin position="206"/>
        <end position="223"/>
    </location>
</feature>
<proteinExistence type="predicted"/>
<gene>
    <name evidence="7" type="ORF">LPBF_04215</name>
</gene>
<dbReference type="STRING" id="1763534.GCA_001831475_00684"/>
<dbReference type="Pfam" id="PF04932">
    <property type="entry name" value="Wzy_C"/>
    <property type="match status" value="1"/>
</dbReference>
<organism evidence="7 8">
    <name type="scientific">Flavobacterium crassostreae</name>
    <dbReference type="NCBI Taxonomy" id="1763534"/>
    <lineage>
        <taxon>Bacteria</taxon>
        <taxon>Pseudomonadati</taxon>
        <taxon>Bacteroidota</taxon>
        <taxon>Flavobacteriia</taxon>
        <taxon>Flavobacteriales</taxon>
        <taxon>Flavobacteriaceae</taxon>
        <taxon>Flavobacterium</taxon>
    </lineage>
</organism>
<dbReference type="OrthoDB" id="1421645at2"/>
<comment type="caution">
    <text evidence="7">The sequence shown here is derived from an EMBL/GenBank/DDBJ whole genome shotgun (WGS) entry which is preliminary data.</text>
</comment>
<feature type="transmembrane region" description="Helical" evidence="5">
    <location>
        <begin position="418"/>
        <end position="436"/>
    </location>
</feature>
<evidence type="ECO:0000256" key="1">
    <source>
        <dbReference type="ARBA" id="ARBA00004141"/>
    </source>
</evidence>
<feature type="domain" description="O-antigen ligase-related" evidence="6">
    <location>
        <begin position="233"/>
        <end position="399"/>
    </location>
</feature>
<feature type="transmembrane region" description="Helical" evidence="5">
    <location>
        <begin position="279"/>
        <end position="300"/>
    </location>
</feature>
<name>A0A1B9E5H4_9FLAO</name>
<keyword evidence="2 5" id="KW-0812">Transmembrane</keyword>
<feature type="transmembrane region" description="Helical" evidence="5">
    <location>
        <begin position="46"/>
        <end position="68"/>
    </location>
</feature>
<sequence>MLDKPIKSISLRQIYTLLFLLGWFFFPFNDFEGIPALGEFKNEAGAFFFMAGLLVLAIEIFFTWKVVLPLRSKPFLILVLFIAWCFVVTVLNYATVSQNYYKHTSGIYRFIRQYASLLIPSFLFLIFFLNVIKNWSAIEMLTKIRKVLLFSLIFVFIYGFIETLIIVFNVNALRPVLALFGYFPFVEVNYMTGGRISSVAYESPSLGNYLITISGWMFSYILSSKSRYRFIPLLLILFLTFFSGSRTALINITVQVTILLSILYAIPSYRKNFLKIFKFGFIAISILLIINGNKVVVAVGEKIESLNFSKNLKNNISNQTRFGMQYASLQVFKENPIIGVGFGQETYHKRFHYPRWAKKNNWEFEGMYQNNKLRSFPSAYNIYTRLLAETGIIGFSIFVFLIYYCIKQSIYVFKKSSDQYRILGFVLILSFVGLSLNWLQTDFFRQHGFWLCLAILITILNRISYNNNHSETHLYN</sequence>
<feature type="transmembrane region" description="Helical" evidence="5">
    <location>
        <begin position="448"/>
        <end position="465"/>
    </location>
</feature>
<dbReference type="RefSeq" id="WP_066332876.1">
    <property type="nucleotide sequence ID" value="NZ_CP017688.1"/>
</dbReference>